<keyword evidence="2" id="KW-1185">Reference proteome</keyword>
<protein>
    <recommendedName>
        <fullName evidence="3">Big-1 domain-containing protein</fullName>
    </recommendedName>
</protein>
<evidence type="ECO:0000313" key="1">
    <source>
        <dbReference type="EMBL" id="MFC0605860.1"/>
    </source>
</evidence>
<dbReference type="SUPFAM" id="SSF49373">
    <property type="entry name" value="Invasin/intimin cell-adhesion fragments"/>
    <property type="match status" value="1"/>
</dbReference>
<evidence type="ECO:0008006" key="3">
    <source>
        <dbReference type="Google" id="ProtNLM"/>
    </source>
</evidence>
<dbReference type="EMBL" id="JBHLTQ010000016">
    <property type="protein sequence ID" value="MFC0605860.1"/>
    <property type="molecule type" value="Genomic_DNA"/>
</dbReference>
<proteinExistence type="predicted"/>
<dbReference type="InterPro" id="IPR008964">
    <property type="entry name" value="Invasin/intimin_cell_adhesion"/>
</dbReference>
<reference evidence="1 2" key="1">
    <citation type="submission" date="2024-09" db="EMBL/GenBank/DDBJ databases">
        <authorList>
            <person name="Sun Q."/>
            <person name="Mori K."/>
        </authorList>
    </citation>
    <scope>NUCLEOTIDE SEQUENCE [LARGE SCALE GENOMIC DNA]</scope>
    <source>
        <strain evidence="1 2">NCAIM B.02481</strain>
    </source>
</reference>
<dbReference type="PROSITE" id="PS51257">
    <property type="entry name" value="PROKAR_LIPOPROTEIN"/>
    <property type="match status" value="1"/>
</dbReference>
<dbReference type="Gene3D" id="2.60.40.10">
    <property type="entry name" value="Immunoglobulins"/>
    <property type="match status" value="1"/>
</dbReference>
<gene>
    <name evidence="1" type="ORF">ACFFGA_14960</name>
</gene>
<name>A0ABV6QC78_9FLAO</name>
<comment type="caution">
    <text evidence="1">The sequence shown here is derived from an EMBL/GenBank/DDBJ whole genome shotgun (WGS) entry which is preliminary data.</text>
</comment>
<accession>A0ABV6QC78</accession>
<dbReference type="Proteomes" id="UP001589832">
    <property type="component" value="Unassembled WGS sequence"/>
</dbReference>
<dbReference type="InterPro" id="IPR013783">
    <property type="entry name" value="Ig-like_fold"/>
</dbReference>
<sequence>MKKLTIFFSILIFFGCSNDDSNTDENTDNQLDPEVAENVVIILDDNSNLTSSESDLNNGIYNIDFASEVPEINTNDIIVGDEGEGFLRKVISVSSNGNSLSMQTTQATIDDVFNNVNIQFNTDISESSRMANPVSQRTQVNYMRQGVSFNENGLGYDFSNTVLYDDGNATFTITNGNATFDPNFSFNANYSFLGGLDFLEFKADNANLEINCDFDVTVAGSLSLPEFSETLLDYDKFLTFPVAGVPVVVVINTQLVAELNASIDTNVTWLSSWTNTFGVTTGVKYENDNWTGNFDLTAGLEVNSMDFGGQVNIAQNLTITPRASLKFYGVIGPYCQPELTEDFNFNVASPSLDWDAELKAGLNLTTGVDITIFGNTLADFSSTDSYEESIWNAPTSLTIESGNNQTADQGQLLEEPLKVKVTDALDNPMPFVPIYFSVTAGDGNLDEESVITDENGFAQVLWTLGDNTNPQTVEATVKKANGTNIDTVTFNANSEDNQTVLVGTRQLIYDCSGGQFPPLGPLDVTFFDDFTMNIEDLGSINGCTDNGSYSYDGTNLTFTYTSQCDETSPFGIKNDSWNFTGSINSDNDFIGDVTISSQTGSEPPVVTDCTATISN</sequence>
<organism evidence="1 2">
    <name type="scientific">Winogradskyella pulchriflava</name>
    <dbReference type="NCBI Taxonomy" id="1110688"/>
    <lineage>
        <taxon>Bacteria</taxon>
        <taxon>Pseudomonadati</taxon>
        <taxon>Bacteroidota</taxon>
        <taxon>Flavobacteriia</taxon>
        <taxon>Flavobacteriales</taxon>
        <taxon>Flavobacteriaceae</taxon>
        <taxon>Winogradskyella</taxon>
    </lineage>
</organism>
<evidence type="ECO:0000313" key="2">
    <source>
        <dbReference type="Proteomes" id="UP001589832"/>
    </source>
</evidence>
<dbReference type="RefSeq" id="WP_386065239.1">
    <property type="nucleotide sequence ID" value="NZ_JBHLTQ010000016.1"/>
</dbReference>